<dbReference type="RefSeq" id="WP_211468181.1">
    <property type="nucleotide sequence ID" value="NZ_JAGSXH010000039.1"/>
</dbReference>
<accession>A0A8J7WKI0</accession>
<reference evidence="2" key="1">
    <citation type="submission" date="2021-04" db="EMBL/GenBank/DDBJ databases">
        <title>Genome based classification of Actinospica acidithermotolerans sp. nov., an actinobacterium isolated from an Indonesian hot spring.</title>
        <authorList>
            <person name="Kusuma A.B."/>
            <person name="Putra K.E."/>
            <person name="Nafisah S."/>
            <person name="Loh J."/>
            <person name="Nouioui I."/>
            <person name="Goodfellow M."/>
        </authorList>
    </citation>
    <scope>NUCLEOTIDE SEQUENCE</scope>
    <source>
        <strain evidence="2">DSM 45618</strain>
    </source>
</reference>
<organism evidence="2 3">
    <name type="scientific">Actinocrinis puniceicyclus</name>
    <dbReference type="NCBI Taxonomy" id="977794"/>
    <lineage>
        <taxon>Bacteria</taxon>
        <taxon>Bacillati</taxon>
        <taxon>Actinomycetota</taxon>
        <taxon>Actinomycetes</taxon>
        <taxon>Catenulisporales</taxon>
        <taxon>Actinospicaceae</taxon>
        <taxon>Actinocrinis</taxon>
    </lineage>
</organism>
<keyword evidence="3" id="KW-1185">Reference proteome</keyword>
<evidence type="ECO:0000259" key="1">
    <source>
        <dbReference type="Pfam" id="PF13472"/>
    </source>
</evidence>
<comment type="caution">
    <text evidence="2">The sequence shown here is derived from an EMBL/GenBank/DDBJ whole genome shotgun (WGS) entry which is preliminary data.</text>
</comment>
<dbReference type="AlphaFoldDB" id="A0A8J7WKI0"/>
<dbReference type="Proteomes" id="UP000677913">
    <property type="component" value="Unassembled WGS sequence"/>
</dbReference>
<dbReference type="Gene3D" id="2.60.120.260">
    <property type="entry name" value="Galactose-binding domain-like"/>
    <property type="match status" value="1"/>
</dbReference>
<evidence type="ECO:0000313" key="3">
    <source>
        <dbReference type="Proteomes" id="UP000677913"/>
    </source>
</evidence>
<evidence type="ECO:0000313" key="2">
    <source>
        <dbReference type="EMBL" id="MBS2963976.1"/>
    </source>
</evidence>
<dbReference type="InterPro" id="IPR013830">
    <property type="entry name" value="SGNH_hydro"/>
</dbReference>
<sequence length="410" mass="44217">MTEPTATHGTHRAWAVEVTDFAAGPVLLRGALDLERTESGWLPRRLPRWTRAQYPEPGVEDMVVQPSGVRLAFSTAADAIELDVLTTQAVWPGDPVPTRADGFDLVIDSVVRRAGASEVTGALELRDGTGAIAERRPGRVGTVRFDDLGDQPKEIELWLPHHTRVELVALRARAPIRPAAAAGRSQLRWVHHGSSISHCHAALRPTETWPALAARRAGVEVVNLGFGGQAQLDPFTARAIRQLPADLISLKLGINIVNADSFRLRAFIPAVHGFLDTVREGHPKAPLLVVSPIICPPVEDRPGPTIADPGRAQPWFVSSSDPSQTALGRLSLGVIRGTLARIVAERSSQDPNLHYLDGRLLFGPGDVADLPDNLHPNAAGYRRMGERFADLVFGPQGAFGGHPTRQDSAA</sequence>
<dbReference type="Pfam" id="PF13472">
    <property type="entry name" value="Lipase_GDSL_2"/>
    <property type="match status" value="1"/>
</dbReference>
<dbReference type="InterPro" id="IPR036514">
    <property type="entry name" value="SGNH_hydro_sf"/>
</dbReference>
<dbReference type="SUPFAM" id="SSF52266">
    <property type="entry name" value="SGNH hydrolase"/>
    <property type="match status" value="1"/>
</dbReference>
<gene>
    <name evidence="2" type="ORF">KGA66_13045</name>
</gene>
<dbReference type="EMBL" id="JAGSXH010000039">
    <property type="protein sequence ID" value="MBS2963976.1"/>
    <property type="molecule type" value="Genomic_DNA"/>
</dbReference>
<name>A0A8J7WKI0_9ACTN</name>
<dbReference type="Gene3D" id="3.40.50.1110">
    <property type="entry name" value="SGNH hydrolase"/>
    <property type="match status" value="1"/>
</dbReference>
<feature type="domain" description="SGNH hydrolase-type esterase" evidence="1">
    <location>
        <begin position="193"/>
        <end position="383"/>
    </location>
</feature>
<protein>
    <submittedName>
        <fullName evidence="2">Lipase</fullName>
    </submittedName>
</protein>
<proteinExistence type="predicted"/>